<reference evidence="1" key="1">
    <citation type="submission" date="2021-01" db="EMBL/GenBank/DDBJ databases">
        <authorList>
            <person name="Zahm M."/>
            <person name="Roques C."/>
            <person name="Cabau C."/>
            <person name="Klopp C."/>
            <person name="Donnadieu C."/>
            <person name="Jouanno E."/>
            <person name="Lampietro C."/>
            <person name="Louis A."/>
            <person name="Herpin A."/>
            <person name="Echchiki A."/>
            <person name="Berthelot C."/>
            <person name="Parey E."/>
            <person name="Roest-Crollius H."/>
            <person name="Braasch I."/>
            <person name="Postlethwait J."/>
            <person name="Bobe J."/>
            <person name="Montfort J."/>
            <person name="Bouchez O."/>
            <person name="Begum T."/>
            <person name="Mejri S."/>
            <person name="Adams A."/>
            <person name="Chen W.-J."/>
            <person name="Guiguen Y."/>
        </authorList>
    </citation>
    <scope>NUCLEOTIDE SEQUENCE</scope>
    <source>
        <strain evidence="1">YG-15Mar2019-1</strain>
        <tissue evidence="1">Brain</tissue>
    </source>
</reference>
<protein>
    <submittedName>
        <fullName evidence="1">Uncharacterized protein</fullName>
    </submittedName>
</protein>
<organism evidence="1 2">
    <name type="scientific">Megalops atlanticus</name>
    <name type="common">Tarpon</name>
    <name type="synonym">Clupea gigantea</name>
    <dbReference type="NCBI Taxonomy" id="7932"/>
    <lineage>
        <taxon>Eukaryota</taxon>
        <taxon>Metazoa</taxon>
        <taxon>Chordata</taxon>
        <taxon>Craniata</taxon>
        <taxon>Vertebrata</taxon>
        <taxon>Euteleostomi</taxon>
        <taxon>Actinopterygii</taxon>
        <taxon>Neopterygii</taxon>
        <taxon>Teleostei</taxon>
        <taxon>Elopiformes</taxon>
        <taxon>Megalopidae</taxon>
        <taxon>Megalops</taxon>
    </lineage>
</organism>
<dbReference type="EMBL" id="JAFDVH010000005">
    <property type="protein sequence ID" value="KAG7478077.1"/>
    <property type="molecule type" value="Genomic_DNA"/>
</dbReference>
<sequence>MIDSLIKQQHRFQKVRVGKQHSACIDEIIKTGVKGLLFFDHPFSSFLAVRVNKESTGNLRRVFTEVKGTIMQMH</sequence>
<keyword evidence="2" id="KW-1185">Reference proteome</keyword>
<dbReference type="AlphaFoldDB" id="A0A9D3Q590"/>
<gene>
    <name evidence="1" type="ORF">MATL_G00076580</name>
</gene>
<name>A0A9D3Q590_MEGAT</name>
<evidence type="ECO:0000313" key="2">
    <source>
        <dbReference type="Proteomes" id="UP001046870"/>
    </source>
</evidence>
<dbReference type="Proteomes" id="UP001046870">
    <property type="component" value="Chromosome 5"/>
</dbReference>
<comment type="caution">
    <text evidence="1">The sequence shown here is derived from an EMBL/GenBank/DDBJ whole genome shotgun (WGS) entry which is preliminary data.</text>
</comment>
<accession>A0A9D3Q590</accession>
<evidence type="ECO:0000313" key="1">
    <source>
        <dbReference type="EMBL" id="KAG7478077.1"/>
    </source>
</evidence>
<proteinExistence type="predicted"/>